<proteinExistence type="predicted"/>
<dbReference type="InterPro" id="IPR045269">
    <property type="entry name" value="Atg1-like"/>
</dbReference>
<organism evidence="6 7">
    <name type="scientific">Tritrichomonas musculus</name>
    <dbReference type="NCBI Taxonomy" id="1915356"/>
    <lineage>
        <taxon>Eukaryota</taxon>
        <taxon>Metamonada</taxon>
        <taxon>Parabasalia</taxon>
        <taxon>Tritrichomonadida</taxon>
        <taxon>Tritrichomonadidae</taxon>
        <taxon>Tritrichomonas</taxon>
    </lineage>
</organism>
<evidence type="ECO:0000313" key="6">
    <source>
        <dbReference type="EMBL" id="KAK8837002.1"/>
    </source>
</evidence>
<dbReference type="InterPro" id="IPR017441">
    <property type="entry name" value="Protein_kinase_ATP_BS"/>
</dbReference>
<dbReference type="PROSITE" id="PS00108">
    <property type="entry name" value="PROTEIN_KINASE_ST"/>
    <property type="match status" value="1"/>
</dbReference>
<dbReference type="Proteomes" id="UP001470230">
    <property type="component" value="Unassembled WGS sequence"/>
</dbReference>
<dbReference type="PROSITE" id="PS50011">
    <property type="entry name" value="PROTEIN_KINASE_DOM"/>
    <property type="match status" value="1"/>
</dbReference>
<dbReference type="SUPFAM" id="SSF56112">
    <property type="entry name" value="Protein kinase-like (PK-like)"/>
    <property type="match status" value="1"/>
</dbReference>
<reference evidence="6 7" key="1">
    <citation type="submission" date="2024-04" db="EMBL/GenBank/DDBJ databases">
        <title>Tritrichomonas musculus Genome.</title>
        <authorList>
            <person name="Alves-Ferreira E."/>
            <person name="Grigg M."/>
            <person name="Lorenzi H."/>
            <person name="Galac M."/>
        </authorList>
    </citation>
    <scope>NUCLEOTIDE SEQUENCE [LARGE SCALE GENOMIC DNA]</scope>
    <source>
        <strain evidence="6 7">EAF2021</strain>
    </source>
</reference>
<feature type="region of interest" description="Disordered" evidence="4">
    <location>
        <begin position="289"/>
        <end position="331"/>
    </location>
</feature>
<dbReference type="PANTHER" id="PTHR24348">
    <property type="entry name" value="SERINE/THREONINE-PROTEIN KINASE UNC-51-RELATED"/>
    <property type="match status" value="1"/>
</dbReference>
<keyword evidence="1 3" id="KW-0547">Nucleotide-binding</keyword>
<dbReference type="Gene3D" id="3.80.10.10">
    <property type="entry name" value="Ribonuclease Inhibitor"/>
    <property type="match status" value="4"/>
</dbReference>
<feature type="domain" description="Protein kinase" evidence="5">
    <location>
        <begin position="13"/>
        <end position="263"/>
    </location>
</feature>
<accession>A0ABR2GUG9</accession>
<evidence type="ECO:0000256" key="2">
    <source>
        <dbReference type="ARBA" id="ARBA00022840"/>
    </source>
</evidence>
<comment type="caution">
    <text evidence="6">The sequence shown here is derived from an EMBL/GenBank/DDBJ whole genome shotgun (WGS) entry which is preliminary data.</text>
</comment>
<dbReference type="InterPro" id="IPR000719">
    <property type="entry name" value="Prot_kinase_dom"/>
</dbReference>
<feature type="compositionally biased region" description="Acidic residues" evidence="4">
    <location>
        <begin position="296"/>
        <end position="305"/>
    </location>
</feature>
<evidence type="ECO:0000313" key="7">
    <source>
        <dbReference type="Proteomes" id="UP001470230"/>
    </source>
</evidence>
<dbReference type="EMBL" id="JAPFFF010000062">
    <property type="protein sequence ID" value="KAK8837002.1"/>
    <property type="molecule type" value="Genomic_DNA"/>
</dbReference>
<dbReference type="InterPro" id="IPR032675">
    <property type="entry name" value="LRR_dom_sf"/>
</dbReference>
<protein>
    <recommendedName>
        <fullName evidence="5">Protein kinase domain-containing protein</fullName>
    </recommendedName>
</protein>
<dbReference type="Gene3D" id="1.10.510.10">
    <property type="entry name" value="Transferase(Phosphotransferase) domain 1"/>
    <property type="match status" value="1"/>
</dbReference>
<evidence type="ECO:0000256" key="1">
    <source>
        <dbReference type="ARBA" id="ARBA00022741"/>
    </source>
</evidence>
<dbReference type="Pfam" id="PF00069">
    <property type="entry name" value="Pkinase"/>
    <property type="match status" value="1"/>
</dbReference>
<dbReference type="PROSITE" id="PS00107">
    <property type="entry name" value="PROTEIN_KINASE_ATP"/>
    <property type="match status" value="1"/>
</dbReference>
<dbReference type="SUPFAM" id="SSF52058">
    <property type="entry name" value="L domain-like"/>
    <property type="match status" value="2"/>
</dbReference>
<dbReference type="InterPro" id="IPR026906">
    <property type="entry name" value="LRR_5"/>
</dbReference>
<feature type="binding site" evidence="3">
    <location>
        <position position="43"/>
    </location>
    <ligand>
        <name>ATP</name>
        <dbReference type="ChEBI" id="CHEBI:30616"/>
    </ligand>
</feature>
<dbReference type="PANTHER" id="PTHR24348:SF70">
    <property type="entry name" value="PROTEIN KINASE DOMAIN CONTAINING PROTEIN"/>
    <property type="match status" value="1"/>
</dbReference>
<name>A0ABR2GUG9_9EUKA</name>
<evidence type="ECO:0000259" key="5">
    <source>
        <dbReference type="PROSITE" id="PS50011"/>
    </source>
</evidence>
<sequence length="1073" mass="123117">MLREYIIDLSLYEKFGDQIGRGGFGKVFKIRDKLTKTKIYAAKVSIDKSVDQRSQIYIISEIETGSKIKHPTILKFIGYNLYDFNRKSRPTIITEYMPRGSLMQLFNSVRRKNVPDNWNTKRYIISLGIVLAMKYLHSKKIVHRDLKPDNILIDDNYYPRICDFGFSRFKNEEFASFIMNSSIGTRFYAAPEIESQKYNYTVDIFSFGLTLFELITLVHSKVNVDLIKGQENKQFLSACTSENPFERPNFDEIYEFIQNDSFISLFGDVDQNEVEKFYDWFHKTEKQLNRKKSDKNEEEEEEEESNLNNNNNNNTFIRESSANEDEYEEEEDDLDEFYNDNFSNDNSIIVRDVNNVFYKLLLKREEAMIVEPERSLFVRNEIFIPTFYRYSSKNYTITRIRDRAFCDSQITSLTFSEDSKIQSIGKEVFKNSPISTFSIPAKLRKLDDDWCCGCDNLSQIEVHPKNKYFKIYGQGFLLHIYRKKNEYLFAPRDFEGDFIIDEGTTRIGNYCFSGREHIAGLISQAWSLSVIDSFAFYKCKNLLKIEIHLGQTLKLGNFCFAQSKKIQSAEFDCKELEVGENCFENCVQLSSVFFKNAKKIKLNAKAFKNCSSLDLFVIRNVSEFNVGDECFKGLAKLNSIGFNADSVILSENFIQNCPLLSLVIIESKEDLTIPSVTFSGCNNIRIVKLSSSSTLKLNNQCFKRKSQLQTVDLSGKSVEISEECFDECSSLNHFQIIQSGNIKIDQNPFKECNEIESIKIESTIDMGPDINSKIELGRNCFSGFINLKSVEFIGGDIELKNQCFNSCSSLENLTILDAKNVTIDYEQFANFTSLQKIIINSDSKVDLDNNCFYGSEKIESVSISGKIISLKRSCFEKCSSLSTLAISQADIISLGPRAFYKCANLVRDINLSAVSTLVVADNCFNGTRLNEVVLQADDVTVGNEAFKNCMEITSVSLPSSNVARFEYSCFEGCKNIQTIDVRANQEISAGKNCFYQNEKLQSATFECVKVYFGEFCFNCCKELNEILVQEAKHITYCTNSFRNCPKNMLLRHNDNADINIYEPEQKHGICSIF</sequence>
<keyword evidence="2 3" id="KW-0067">ATP-binding</keyword>
<dbReference type="InterPro" id="IPR008271">
    <property type="entry name" value="Ser/Thr_kinase_AS"/>
</dbReference>
<keyword evidence="7" id="KW-1185">Reference proteome</keyword>
<feature type="compositionally biased region" description="Acidic residues" evidence="4">
    <location>
        <begin position="322"/>
        <end position="331"/>
    </location>
</feature>
<dbReference type="InterPro" id="IPR011009">
    <property type="entry name" value="Kinase-like_dom_sf"/>
</dbReference>
<dbReference type="Pfam" id="PF13306">
    <property type="entry name" value="LRR_5"/>
    <property type="match status" value="5"/>
</dbReference>
<gene>
    <name evidence="6" type="ORF">M9Y10_037038</name>
</gene>
<evidence type="ECO:0000256" key="4">
    <source>
        <dbReference type="SAM" id="MobiDB-lite"/>
    </source>
</evidence>
<evidence type="ECO:0000256" key="3">
    <source>
        <dbReference type="PROSITE-ProRule" id="PRU10141"/>
    </source>
</evidence>
<dbReference type="SMART" id="SM00220">
    <property type="entry name" value="S_TKc"/>
    <property type="match status" value="1"/>
</dbReference>